<dbReference type="Pfam" id="PF07015">
    <property type="entry name" value="VirC1"/>
    <property type="match status" value="1"/>
</dbReference>
<protein>
    <submittedName>
        <fullName evidence="1">Stability/partitioning determinant</fullName>
    </submittedName>
</protein>
<dbReference type="SUPFAM" id="SSF52540">
    <property type="entry name" value="P-loop containing nucleoside triphosphate hydrolases"/>
    <property type="match status" value="1"/>
</dbReference>
<reference evidence="1 2" key="1">
    <citation type="submission" date="2006-05" db="EMBL/GenBank/DDBJ databases">
        <authorList>
            <person name="King G."/>
            <person name="Ferriera S."/>
            <person name="Johnson J."/>
            <person name="Kravitz S."/>
            <person name="Beeson K."/>
            <person name="Sutton G."/>
            <person name="Rogers Y.-H."/>
            <person name="Friedman R."/>
            <person name="Frazier M."/>
            <person name="Venter J.C."/>
        </authorList>
    </citation>
    <scope>NUCLEOTIDE SEQUENCE [LARGE SCALE GENOMIC DNA]</scope>
    <source>
        <strain evidence="2">ATCC 25650 / DSM 13394 / JCM 20685 / NBRC 16684 / NCIMB 2208 / IAM 12614 / B1</strain>
    </source>
</reference>
<dbReference type="eggNOG" id="COG1192">
    <property type="taxonomic scope" value="Bacteria"/>
</dbReference>
<name>A0P4E5_ROSAI</name>
<dbReference type="Gene3D" id="3.40.50.300">
    <property type="entry name" value="P-loop containing nucleotide triphosphate hydrolases"/>
    <property type="match status" value="1"/>
</dbReference>
<dbReference type="GeneID" id="68850170"/>
<dbReference type="RefSeq" id="WP_006940647.1">
    <property type="nucleotide sequence ID" value="NZ_AAUW01000047.1"/>
</dbReference>
<dbReference type="Proteomes" id="UP000004848">
    <property type="component" value="Unassembled WGS sequence"/>
</dbReference>
<dbReference type="EMBL" id="AAUW01000047">
    <property type="protein sequence ID" value="EAV40096.1"/>
    <property type="molecule type" value="Genomic_DNA"/>
</dbReference>
<dbReference type="InterPro" id="IPR009744">
    <property type="entry name" value="VirC1"/>
</dbReference>
<dbReference type="PIRSF" id="PIRSF009320">
    <property type="entry name" value="Nuc_binding_HP_1000"/>
    <property type="match status" value="1"/>
</dbReference>
<proteinExistence type="predicted"/>
<accession>A0P4E5</accession>
<organism evidence="1 2">
    <name type="scientific">Roseibium aggregatum (strain ATCC 25650 / DSM 13394 / JCM 20685 / NBRC 16684 / NCIMB 2208 / IAM 12614 / B1)</name>
    <name type="common">Stappia aggregata</name>
    <dbReference type="NCBI Taxonomy" id="384765"/>
    <lineage>
        <taxon>Bacteria</taxon>
        <taxon>Pseudomonadati</taxon>
        <taxon>Pseudomonadota</taxon>
        <taxon>Alphaproteobacteria</taxon>
        <taxon>Hyphomicrobiales</taxon>
        <taxon>Stappiaceae</taxon>
        <taxon>Roseibium</taxon>
    </lineage>
</organism>
<dbReference type="AlphaFoldDB" id="A0P4E5"/>
<evidence type="ECO:0000313" key="2">
    <source>
        <dbReference type="Proteomes" id="UP000004848"/>
    </source>
</evidence>
<evidence type="ECO:0000313" key="1">
    <source>
        <dbReference type="EMBL" id="EAV40096.1"/>
    </source>
</evidence>
<sequence length="243" mass="26667">MFTITFANPKGGSGKTTSAMLLAEQIHEAGASVAILDCDPNQNIIQWAAQRQDEGRGVPFQVTPLPSEAAFLDTVESIQTKADYLIIDLEGTASTLVTFAISQSDLVLVPFEPTPMEARQAARAVQLVRSTSRAMKKTIGHALVLTRVNAAFQTSDEKDVRKDMEASDVPVLETAIVRRAPYTRIFREGYLLRELYDQASEEVRDSTNSQQERTLKPLASAIENAKTFAQEVVNNLPRQEAAA</sequence>
<dbReference type="InterPro" id="IPR027417">
    <property type="entry name" value="P-loop_NTPase"/>
</dbReference>
<dbReference type="PANTHER" id="PTHR13696">
    <property type="entry name" value="P-LOOP CONTAINING NUCLEOSIDE TRIPHOSPHATE HYDROLASE"/>
    <property type="match status" value="1"/>
</dbReference>
<dbReference type="InterPro" id="IPR050678">
    <property type="entry name" value="DNA_Partitioning_ATPase"/>
</dbReference>
<gene>
    <name evidence="1" type="ORF">SIAM614_31611</name>
</gene>
<dbReference type="PANTHER" id="PTHR13696:SF96">
    <property type="entry name" value="COBQ_COBB_MIND_PARA NUCLEOTIDE BINDING DOMAIN-CONTAINING PROTEIN"/>
    <property type="match status" value="1"/>
</dbReference>
<dbReference type="CDD" id="cd02042">
    <property type="entry name" value="ParAB_family"/>
    <property type="match status" value="1"/>
</dbReference>
<comment type="caution">
    <text evidence="1">The sequence shown here is derived from an EMBL/GenBank/DDBJ whole genome shotgun (WGS) entry which is preliminary data.</text>
</comment>
<dbReference type="OrthoDB" id="113462at2"/>